<feature type="transmembrane region" description="Helical" evidence="7">
    <location>
        <begin position="218"/>
        <end position="237"/>
    </location>
</feature>
<dbReference type="KEGG" id="hhs:HHS_07980"/>
<dbReference type="PANTHER" id="PTHR23517:SF2">
    <property type="entry name" value="MULTIDRUG RESISTANCE PROTEIN MDTH"/>
    <property type="match status" value="1"/>
</dbReference>
<dbReference type="CDD" id="cd17472">
    <property type="entry name" value="MFS_YajR_like"/>
    <property type="match status" value="1"/>
</dbReference>
<keyword evidence="4 7" id="KW-0812">Transmembrane</keyword>
<dbReference type="InterPro" id="IPR054152">
    <property type="entry name" value="YajR_YAM"/>
</dbReference>
<evidence type="ECO:0000256" key="2">
    <source>
        <dbReference type="ARBA" id="ARBA00022448"/>
    </source>
</evidence>
<feature type="transmembrane region" description="Helical" evidence="7">
    <location>
        <begin position="281"/>
        <end position="299"/>
    </location>
</feature>
<dbReference type="Gene3D" id="1.20.1250.20">
    <property type="entry name" value="MFS general substrate transporter like domains"/>
    <property type="match status" value="1"/>
</dbReference>
<keyword evidence="6 7" id="KW-0472">Membrane</keyword>
<keyword evidence="3" id="KW-1003">Cell membrane</keyword>
<evidence type="ECO:0000256" key="4">
    <source>
        <dbReference type="ARBA" id="ARBA00022692"/>
    </source>
</evidence>
<name>U3U9U3_9GAMM</name>
<gene>
    <name evidence="9" type="primary">yajR</name>
    <name evidence="9" type="ORF">HHS_07980</name>
</gene>
<feature type="transmembrane region" description="Helical" evidence="7">
    <location>
        <begin position="104"/>
        <end position="125"/>
    </location>
</feature>
<evidence type="ECO:0000256" key="7">
    <source>
        <dbReference type="SAM" id="Phobius"/>
    </source>
</evidence>
<evidence type="ECO:0000256" key="6">
    <source>
        <dbReference type="ARBA" id="ARBA00023136"/>
    </source>
</evidence>
<evidence type="ECO:0000313" key="10">
    <source>
        <dbReference type="Proteomes" id="UP000016900"/>
    </source>
</evidence>
<dbReference type="eggNOG" id="COG2814">
    <property type="taxonomic scope" value="Bacteria"/>
</dbReference>
<feature type="transmembrane region" description="Helical" evidence="7">
    <location>
        <begin position="81"/>
        <end position="98"/>
    </location>
</feature>
<reference evidence="9 10" key="1">
    <citation type="submission" date="2012-10" db="EMBL/GenBank/DDBJ databases">
        <title>Genome sequence of the symbiont of the pentatomidae stink bug Halyomorpha halys.</title>
        <authorList>
            <person name="Kobayashi H."/>
            <person name="Fujii-Muramatsu R."/>
            <person name="Takeishi K."/>
            <person name="Noda H."/>
        </authorList>
    </citation>
    <scope>NUCLEOTIDE SEQUENCE [LARGE SCALE GENOMIC DNA]</scope>
</reference>
<accession>U3U9U3</accession>
<dbReference type="STRING" id="1235990.BMSBPS_0432"/>
<evidence type="ECO:0000256" key="5">
    <source>
        <dbReference type="ARBA" id="ARBA00022989"/>
    </source>
</evidence>
<keyword evidence="5 7" id="KW-1133">Transmembrane helix</keyword>
<dbReference type="InterPro" id="IPR020846">
    <property type="entry name" value="MFS_dom"/>
</dbReference>
<evidence type="ECO:0000256" key="3">
    <source>
        <dbReference type="ARBA" id="ARBA00022475"/>
    </source>
</evidence>
<feature type="transmembrane region" description="Helical" evidence="7">
    <location>
        <begin position="165"/>
        <end position="187"/>
    </location>
</feature>
<feature type="transmembrane region" description="Helical" evidence="7">
    <location>
        <begin position="305"/>
        <end position="328"/>
    </location>
</feature>
<dbReference type="Proteomes" id="UP000016900">
    <property type="component" value="Chromosome"/>
</dbReference>
<evidence type="ECO:0000259" key="8">
    <source>
        <dbReference type="PROSITE" id="PS50850"/>
    </source>
</evidence>
<feature type="transmembrane region" description="Helical" evidence="7">
    <location>
        <begin position="137"/>
        <end position="159"/>
    </location>
</feature>
<keyword evidence="2" id="KW-0813">Transport</keyword>
<dbReference type="PANTHER" id="PTHR23517">
    <property type="entry name" value="RESISTANCE PROTEIN MDTM, PUTATIVE-RELATED-RELATED"/>
    <property type="match status" value="1"/>
</dbReference>
<feature type="transmembrane region" description="Helical" evidence="7">
    <location>
        <begin position="369"/>
        <end position="389"/>
    </location>
</feature>
<dbReference type="PATRIC" id="fig|1235990.3.peg.793"/>
<feature type="transmembrane region" description="Helical" evidence="7">
    <location>
        <begin position="249"/>
        <end position="269"/>
    </location>
</feature>
<dbReference type="Pfam" id="PF21987">
    <property type="entry name" value="YajR_YAM"/>
    <property type="match status" value="1"/>
</dbReference>
<dbReference type="Pfam" id="PF07690">
    <property type="entry name" value="MFS_1"/>
    <property type="match status" value="1"/>
</dbReference>
<dbReference type="OrthoDB" id="9764259at2"/>
<dbReference type="SUPFAM" id="SSF103473">
    <property type="entry name" value="MFS general substrate transporter"/>
    <property type="match status" value="1"/>
</dbReference>
<organism evidence="9 10">
    <name type="scientific">Candidatus Pantoea carbekii</name>
    <dbReference type="NCBI Taxonomy" id="1235990"/>
    <lineage>
        <taxon>Bacteria</taxon>
        <taxon>Pseudomonadati</taxon>
        <taxon>Pseudomonadota</taxon>
        <taxon>Gammaproteobacteria</taxon>
        <taxon>Enterobacterales</taxon>
        <taxon>Erwiniaceae</taxon>
        <taxon>Pantoea</taxon>
    </lineage>
</organism>
<dbReference type="InterPro" id="IPR036259">
    <property type="entry name" value="MFS_trans_sf"/>
</dbReference>
<feature type="transmembrane region" description="Helical" evidence="7">
    <location>
        <begin position="340"/>
        <end position="363"/>
    </location>
</feature>
<dbReference type="EMBL" id="AP012554">
    <property type="protein sequence ID" value="BAO00768.1"/>
    <property type="molecule type" value="Genomic_DNA"/>
</dbReference>
<dbReference type="PROSITE" id="PS50850">
    <property type="entry name" value="MFS"/>
    <property type="match status" value="1"/>
</dbReference>
<dbReference type="Gene3D" id="3.30.70.100">
    <property type="match status" value="1"/>
</dbReference>
<dbReference type="AlphaFoldDB" id="U3U9U3"/>
<evidence type="ECO:0000256" key="1">
    <source>
        <dbReference type="ARBA" id="ARBA00004651"/>
    </source>
</evidence>
<feature type="transmembrane region" description="Helical" evidence="7">
    <location>
        <begin position="49"/>
        <end position="69"/>
    </location>
</feature>
<dbReference type="InterPro" id="IPR011701">
    <property type="entry name" value="MFS"/>
</dbReference>
<proteinExistence type="predicted"/>
<dbReference type="GO" id="GO:0022857">
    <property type="term" value="F:transmembrane transporter activity"/>
    <property type="evidence" value="ECO:0007669"/>
    <property type="project" value="InterPro"/>
</dbReference>
<feature type="transmembrane region" description="Helical" evidence="7">
    <location>
        <begin position="15"/>
        <end position="37"/>
    </location>
</feature>
<feature type="domain" description="Major facilitator superfamily (MFS) profile" evidence="8">
    <location>
        <begin position="14"/>
        <end position="393"/>
    </location>
</feature>
<evidence type="ECO:0000313" key="9">
    <source>
        <dbReference type="EMBL" id="BAO00768.1"/>
    </source>
</evidence>
<keyword evidence="10" id="KW-1185">Reference proteome</keyword>
<comment type="subcellular location">
    <subcellularLocation>
        <location evidence="1">Cell membrane</location>
        <topology evidence="1">Multi-pass membrane protein</topology>
    </subcellularLocation>
</comment>
<protein>
    <submittedName>
        <fullName evidence="9">YajR protein</fullName>
    </submittedName>
</protein>
<sequence length="458" mass="51124">MNNDNQMTHIERRAIWGLSTIFFLRMLGMFMVLPVITTYGIKLKGANEYLIGLAIGIYGFTQAVFQIPFGLLSDRIGRKPLIIIGLILFVIGSIIAAVKNSIWGIIIGRALQGCGAISCVIMALLSDLVREQNRTKAMSFIGVSFGITFFIAMIIGPIITDKYGLQTLFWIIAILSSCAILIILFLVPHTSNHILNRECGIVTNSISKVLKNKKLLKLNINIFYLHILLISTFVTLPSQLEKNGFPATLHWKIYLLTMLIAFITAMPFIIYSETKRCIKKVLISCIGIMIISQTLFWISELHVNIILIAIELFFFSFNVIEAILPSLISKESPVGYKGTAMGIYSTSQFLGAAIGGSIGGWIYEHFDTYTVFLFNSLIAIPWFFISLSMKEPPYVSSLRITLSNSMLVAITNLQNYLTTQPGVKTVLIIPEEKSAYVKIDNTLTNRAILEEKLSNFCV</sequence>
<dbReference type="InterPro" id="IPR050171">
    <property type="entry name" value="MFS_Transporters"/>
</dbReference>
<dbReference type="GO" id="GO:0005886">
    <property type="term" value="C:plasma membrane"/>
    <property type="evidence" value="ECO:0007669"/>
    <property type="project" value="UniProtKB-SubCell"/>
</dbReference>